<organism evidence="2 3">
    <name type="scientific">Dentiscutata erythropus</name>
    <dbReference type="NCBI Taxonomy" id="1348616"/>
    <lineage>
        <taxon>Eukaryota</taxon>
        <taxon>Fungi</taxon>
        <taxon>Fungi incertae sedis</taxon>
        <taxon>Mucoromycota</taxon>
        <taxon>Glomeromycotina</taxon>
        <taxon>Glomeromycetes</taxon>
        <taxon>Diversisporales</taxon>
        <taxon>Gigasporaceae</taxon>
        <taxon>Dentiscutata</taxon>
    </lineage>
</organism>
<dbReference type="InterPro" id="IPR018626">
    <property type="entry name" value="LCHN/Anr2"/>
</dbReference>
<gene>
    <name evidence="2" type="ORF">DERYTH_LOCUS18810</name>
</gene>
<dbReference type="OrthoDB" id="2152680at2759"/>
<accession>A0A9N9P048</accession>
<dbReference type="Proteomes" id="UP000789405">
    <property type="component" value="Unassembled WGS sequence"/>
</dbReference>
<evidence type="ECO:0000313" key="2">
    <source>
        <dbReference type="EMBL" id="CAG8772380.1"/>
    </source>
</evidence>
<dbReference type="GO" id="GO:0005811">
    <property type="term" value="C:lipid droplet"/>
    <property type="evidence" value="ECO:0007669"/>
    <property type="project" value="TreeGrafter"/>
</dbReference>
<feature type="compositionally biased region" description="Polar residues" evidence="1">
    <location>
        <begin position="68"/>
        <end position="81"/>
    </location>
</feature>
<evidence type="ECO:0000256" key="1">
    <source>
        <dbReference type="SAM" id="MobiDB-lite"/>
    </source>
</evidence>
<feature type="compositionally biased region" description="Basic and acidic residues" evidence="1">
    <location>
        <begin position="51"/>
        <end position="67"/>
    </location>
</feature>
<keyword evidence="3" id="KW-1185">Reference proteome</keyword>
<name>A0A9N9P048_9GLOM</name>
<feature type="region of interest" description="Disordered" evidence="1">
    <location>
        <begin position="34"/>
        <end position="81"/>
    </location>
</feature>
<dbReference type="PANTHER" id="PTHR28153:SF1">
    <property type="entry name" value="DUF4484 DOMAIN-CONTAINING PROTEIN"/>
    <property type="match status" value="1"/>
</dbReference>
<dbReference type="PANTHER" id="PTHR28153">
    <property type="entry name" value="PROTEIN, PUTATIVE-RELATED"/>
    <property type="match status" value="1"/>
</dbReference>
<dbReference type="Pfam" id="PF09804">
    <property type="entry name" value="DENND11"/>
    <property type="match status" value="1"/>
</dbReference>
<dbReference type="InterPro" id="IPR053056">
    <property type="entry name" value="Lipid_Metab_Assoc_Protein"/>
</dbReference>
<dbReference type="AlphaFoldDB" id="A0A9N9P048"/>
<protein>
    <submittedName>
        <fullName evidence="2">1615_t:CDS:1</fullName>
    </submittedName>
</protein>
<feature type="compositionally biased region" description="Low complexity" evidence="1">
    <location>
        <begin position="38"/>
        <end position="50"/>
    </location>
</feature>
<proteinExistence type="predicted"/>
<reference evidence="2" key="1">
    <citation type="submission" date="2021-06" db="EMBL/GenBank/DDBJ databases">
        <authorList>
            <person name="Kallberg Y."/>
            <person name="Tangrot J."/>
            <person name="Rosling A."/>
        </authorList>
    </citation>
    <scope>NUCLEOTIDE SEQUENCE</scope>
    <source>
        <strain evidence="2">MA453B</strain>
    </source>
</reference>
<comment type="caution">
    <text evidence="2">The sequence shown here is derived from an EMBL/GenBank/DDBJ whole genome shotgun (WGS) entry which is preliminary data.</text>
</comment>
<sequence>MSAIDYHVTTNTPTLQNETSLEILGFETSTNQSIATTSRSLSSPNSSKQSEPNKYDTARFKREEHESLSNGSTSQIAKSTEFSTSEQIIGEDEYTSNLAAIFVTRFDTKKGNIIEWQYPEGKYSDFIQLIVMKHIDFCFMIKDFELDGIEFQAIPSGLHAVRQDIIYFSRPPYVGLSVFLNESTMDESHDRGAHMAAVGILVSPTTETGICGRPWKHLGFLRDEVVRYVHFSNDYSSLRQYFEKHSIRSDVLENNSDSIEPYGNSTTLRRPRAFTISSSRGLTETSISSYSASISPTHPAHHFPDFVRLCGPTIFILWKAALLKKRILFYSPPPVEDICHSVYGTCLLANIPSTITRSLKNKVDKIKPLFSVGVNDIPMIQSTENGYVACTTDRILQHKSNLFDLLVNMPVRESNHSHPTLVASPGSHLSTNINATDIRRYRVLLKMLASYGVNFLDGYEEDGGNLTDTWHKMMFGGWFWWYGRDGYQKLNDDYGDGGEGEEEGDVLLRYHDDPSQDGQNVDGSKDISEIESDDEITFLYSDHLIQLGLDPRDDGAFVEELAEMYFGKEVEVVGKGGNILIQSCSELCSLDKPSLAFLYSNLQHEGENMCVQFFQNLYCRCNYLFIYLDNDSLRVTDTRVWNCTDKLIGTVRGEIFVLNVL</sequence>
<evidence type="ECO:0000313" key="3">
    <source>
        <dbReference type="Proteomes" id="UP000789405"/>
    </source>
</evidence>
<dbReference type="EMBL" id="CAJVPY010019648">
    <property type="protein sequence ID" value="CAG8772380.1"/>
    <property type="molecule type" value="Genomic_DNA"/>
</dbReference>